<organism evidence="1 2">
    <name type="scientific">Pyropia yezoensis</name>
    <name type="common">Susabi-nori</name>
    <name type="synonym">Porphyra yezoensis</name>
    <dbReference type="NCBI Taxonomy" id="2788"/>
    <lineage>
        <taxon>Eukaryota</taxon>
        <taxon>Rhodophyta</taxon>
        <taxon>Bangiophyceae</taxon>
        <taxon>Bangiales</taxon>
        <taxon>Bangiaceae</taxon>
        <taxon>Pyropia</taxon>
    </lineage>
</organism>
<sequence length="869" mass="93624">MQIELPRGRPPQAAAATAAAAGGGGGVVPAADGAGGVPDPPPARGVEGALLRIQQTLDAVSTRLAAVEADREAERDPPPLVPPVLPAPLAPAPAAAAAAGAAGADFGLPAAGLADVIAVTVTKVIKQQHAKDKEHDTAVKDDLFSDEKAVRVATLTKPLDFFLLPGCARTDFPAPFRLETWRYSADWPVTRREQRSAAAAEAGHLSIVGAWSSKMHNDIQSFCGTDGVSDVTELQQMLPRSRVYLHKIAELCACRYDVLNYDDEDIAAEIQSRILGSADDHASKALGNVYKEVRADRNKDISATLGPNSRTIDPNFKFVNVPSLRSIIDDRSDRRNRDDRRLSHQSIRDLRFWAGLRPGQEFGRLLWHPPTSATLYTDASGAGWGGGLTVDGVKYEARGFFGPGDATKHINNKEILAVTLSLLSFEDKLRVGAVIRLFVDSHVALAVIAALSSRSPALVRELRRLHAVARRLSVALDGQWIPTAENAWADALSTRWTALRRRRRRTWRATTPVAATCPPRRWTPSPSRGRATTTGPTRRSPSSRWCCASSPRSGRLRPSSSPCGGRSRGGGPPSSRPTRCSTFPARPASSGTGRRPRRGVGRIGQYARSGSRTGGDGRVGGMDAMERPAVGPLLVALRHSYARAYANISGGLRVKRVPLPAAALLRFANLGFTTADAGLRRRLAGLVMTGLTFSRPGGGASLRRKDVSLTCDSIKVQIMDYEHGARTDRERILINLPRRSGGRDDAPFRLVHMHLSAIAMATADGDQPCFSPVGDLRPLPTEVATVWMREAIYLLDVHPPDGGMYAGHYLRACAATSYRSIGGELDACAQLMGMKDKSTDVVSASYVDALVDADDAARELYDRYLRVRR</sequence>
<dbReference type="Proteomes" id="UP000798662">
    <property type="component" value="Chromosome 1"/>
</dbReference>
<keyword evidence="2" id="KW-1185">Reference proteome</keyword>
<reference evidence="1" key="1">
    <citation type="submission" date="2019-11" db="EMBL/GenBank/DDBJ databases">
        <title>Nori genome reveals adaptations in red seaweeds to the harsh intertidal environment.</title>
        <authorList>
            <person name="Wang D."/>
            <person name="Mao Y."/>
        </authorList>
    </citation>
    <scope>NUCLEOTIDE SEQUENCE</scope>
    <source>
        <tissue evidence="1">Gametophyte</tissue>
    </source>
</reference>
<accession>A0ACC3BV49</accession>
<evidence type="ECO:0000313" key="2">
    <source>
        <dbReference type="Proteomes" id="UP000798662"/>
    </source>
</evidence>
<name>A0ACC3BV49_PYRYE</name>
<gene>
    <name evidence="1" type="ORF">I4F81_004162</name>
</gene>
<proteinExistence type="predicted"/>
<protein>
    <submittedName>
        <fullName evidence="1">Uncharacterized protein</fullName>
    </submittedName>
</protein>
<dbReference type="EMBL" id="CM020618">
    <property type="protein sequence ID" value="KAK1861579.1"/>
    <property type="molecule type" value="Genomic_DNA"/>
</dbReference>
<comment type="caution">
    <text evidence="1">The sequence shown here is derived from an EMBL/GenBank/DDBJ whole genome shotgun (WGS) entry which is preliminary data.</text>
</comment>
<evidence type="ECO:0000313" key="1">
    <source>
        <dbReference type="EMBL" id="KAK1861579.1"/>
    </source>
</evidence>